<dbReference type="KEGG" id="pmes:FX988_03847"/>
<organism evidence="1 2">
    <name type="scientific">Paraglaciecola mesophila</name>
    <dbReference type="NCBI Taxonomy" id="197222"/>
    <lineage>
        <taxon>Bacteria</taxon>
        <taxon>Pseudomonadati</taxon>
        <taxon>Pseudomonadota</taxon>
        <taxon>Gammaproteobacteria</taxon>
        <taxon>Alteromonadales</taxon>
        <taxon>Alteromonadaceae</taxon>
        <taxon>Paraglaciecola</taxon>
    </lineage>
</organism>
<sequence length="185" mass="21470">MKKLNQENPINLYVGCGPDAREGFIHCDLRELPHVDCVCKAWEVSRHFSGVSHIYSRHMLEHLTNAEAMLTLEDWYKALALNATVRIIVPNMDFHCQQWLQAEWNEDTFTKERSDALYSSAGFWGWQAECDPLEANYNNSYWDVHKSGYNVRKMKFLMEKIGFSEVHCEIKGDVHLVTTAKKTAQ</sequence>
<accession>A0A857JR44</accession>
<dbReference type="AlphaFoldDB" id="A0A857JR44"/>
<evidence type="ECO:0000313" key="1">
    <source>
        <dbReference type="EMBL" id="QHJ13581.1"/>
    </source>
</evidence>
<dbReference type="SUPFAM" id="SSF53335">
    <property type="entry name" value="S-adenosyl-L-methionine-dependent methyltransferases"/>
    <property type="match status" value="1"/>
</dbReference>
<name>A0A857JR44_9ALTE</name>
<gene>
    <name evidence="1" type="ORF">FX988_03847</name>
</gene>
<dbReference type="Gene3D" id="3.40.50.150">
    <property type="entry name" value="Vaccinia Virus protein VP39"/>
    <property type="match status" value="1"/>
</dbReference>
<dbReference type="Proteomes" id="UP000464524">
    <property type="component" value="Chromosome"/>
</dbReference>
<protein>
    <recommendedName>
        <fullName evidence="3">Methyltransferase type 11 domain-containing protein</fullName>
    </recommendedName>
</protein>
<keyword evidence="2" id="KW-1185">Reference proteome</keyword>
<evidence type="ECO:0008006" key="3">
    <source>
        <dbReference type="Google" id="ProtNLM"/>
    </source>
</evidence>
<evidence type="ECO:0000313" key="2">
    <source>
        <dbReference type="Proteomes" id="UP000464524"/>
    </source>
</evidence>
<reference evidence="1 2" key="1">
    <citation type="submission" date="2019-12" db="EMBL/GenBank/DDBJ databases">
        <title>Genome sequencing and assembly of endphytes of Porphyra tenera.</title>
        <authorList>
            <person name="Park J.M."/>
            <person name="Shin R."/>
            <person name="Jo S.H."/>
        </authorList>
    </citation>
    <scope>NUCLEOTIDE SEQUENCE [LARGE SCALE GENOMIC DNA]</scope>
    <source>
        <strain evidence="1 2">GPM4</strain>
    </source>
</reference>
<dbReference type="OrthoDB" id="932345at2"/>
<proteinExistence type="predicted"/>
<dbReference type="EMBL" id="CP047656">
    <property type="protein sequence ID" value="QHJ13581.1"/>
    <property type="molecule type" value="Genomic_DNA"/>
</dbReference>
<dbReference type="InterPro" id="IPR029063">
    <property type="entry name" value="SAM-dependent_MTases_sf"/>
</dbReference>
<dbReference type="RefSeq" id="WP_160181681.1">
    <property type="nucleotide sequence ID" value="NZ_CP047656.1"/>
</dbReference>